<dbReference type="GO" id="GO:0016740">
    <property type="term" value="F:transferase activity"/>
    <property type="evidence" value="ECO:0007669"/>
    <property type="project" value="UniProtKB-KW"/>
</dbReference>
<dbReference type="PANTHER" id="PTHR12526">
    <property type="entry name" value="GLYCOSYLTRANSFERASE"/>
    <property type="match status" value="1"/>
</dbReference>
<evidence type="ECO:0000313" key="1">
    <source>
        <dbReference type="EMBL" id="CDI01544.1"/>
    </source>
</evidence>
<reference evidence="1" key="1">
    <citation type="submission" date="2013-07" db="EMBL/GenBank/DDBJ databases">
        <authorList>
            <person name="McIlroy S."/>
        </authorList>
    </citation>
    <scope>NUCLEOTIDE SEQUENCE [LARGE SCALE GENOMIC DNA]</scope>
    <source>
        <strain evidence="1">Run_A_D11</strain>
    </source>
</reference>
<dbReference type="RefSeq" id="WP_048670781.1">
    <property type="nucleotide sequence ID" value="NZ_CBTJ020000021.1"/>
</dbReference>
<gene>
    <name evidence="1" type="ORF">BN873_160007</name>
</gene>
<dbReference type="EMBL" id="CBTJ020000021">
    <property type="protein sequence ID" value="CDI01544.1"/>
    <property type="molecule type" value="Genomic_DNA"/>
</dbReference>
<proteinExistence type="predicted"/>
<keyword evidence="2" id="KW-1185">Reference proteome</keyword>
<dbReference type="STRING" id="1400863.BN873_160007"/>
<sequence length="752" mass="83603">MLSAKFAPAERQWTVCLPLTPDDSELLPLTLPSALTHTSAATPILLLAVGGDPKSWQQIAFTSPRIELALVTKSTDPWQAALRELPPHHAERDLLLLRPGIEVPPGWDTRLALVMERQPAIAAAVPLCDSTSLIALLEASTVTQNNFERVDLFLRAYAPRLDGEIPSLFSGCCYLRRTALQILAPEIAAHPAMAAGEWCQWLAQAFREWGWSTTACHHLYVLDHAPDRRRHDMCAIEASEEARLQERAHPLLGLRMAVREFLDRGDPAPTEAANPKPIQLHVAHSWGGGLDYWIRQYCANDQIRDNLVLRSIGTWGAFGQRIGLYRSANMDRPLRYWDLGLPIRATATAHLQYQAILREIIADFHVEAIIVSSLVGHALDVLATGLPTVILAHDYYPFCPAVVIYFGEVCTACDRQRLAACFASNEQNRFFRNADADEWLGLRRRFTKLAQTDSVRFVVPAPTVAHHWQTLVPELGNTHFTVIPHGLDFAPPRLPNPPAGDKLRVVVLGSLAPQKGRALLEKLWPLIAAQVDLYLIGCDEDGEIFRGQPGITVIPRFDHAELPAKMAEIQPDVGLLLSIWPETFSYTLSELWLFGLPVVATNLGSFADRIEDGVSGFLCEPYPEALADRLLAIAADRACLIPLRTWATTFRHRSVADMIADYHALIPLPAFSAARYLSPPGPLPIESTEPHALHVDTRVPFSEVLREFGEYAGRKLIDTPRLRPWQKRGLAALLRLILSTAIKLSRLRVKAA</sequence>
<dbReference type="SUPFAM" id="SSF53756">
    <property type="entry name" value="UDP-Glycosyltransferase/glycogen phosphorylase"/>
    <property type="match status" value="1"/>
</dbReference>
<dbReference type="AlphaFoldDB" id="W6M4J0"/>
<dbReference type="Pfam" id="PF13692">
    <property type="entry name" value="Glyco_trans_1_4"/>
    <property type="match status" value="1"/>
</dbReference>
<protein>
    <submittedName>
        <fullName evidence="1">Weakly similar to some glycosyltransferases</fullName>
    </submittedName>
</protein>
<organism evidence="1 2">
    <name type="scientific">Candidatus Competibacter denitrificans Run_A_D11</name>
    <dbReference type="NCBI Taxonomy" id="1400863"/>
    <lineage>
        <taxon>Bacteria</taxon>
        <taxon>Pseudomonadati</taxon>
        <taxon>Pseudomonadota</taxon>
        <taxon>Gammaproteobacteria</taxon>
        <taxon>Candidatus Competibacteraceae</taxon>
        <taxon>Candidatus Competibacter</taxon>
    </lineage>
</organism>
<name>W6M4J0_9GAMM</name>
<reference evidence="1" key="2">
    <citation type="submission" date="2014-03" db="EMBL/GenBank/DDBJ databases">
        <title>Candidatus Competibacter-lineage genomes retrieved from metagenomes reveal functional metabolic diversity.</title>
        <authorList>
            <person name="McIlroy S.J."/>
            <person name="Albertsen M."/>
            <person name="Andresen E.K."/>
            <person name="Saunders A.M."/>
            <person name="Kristiansen R."/>
            <person name="Stokholm-Bjerregaard M."/>
            <person name="Nielsen K.L."/>
            <person name="Nielsen P.H."/>
        </authorList>
    </citation>
    <scope>NUCLEOTIDE SEQUENCE</scope>
    <source>
        <strain evidence="1">Run_A_D11</strain>
    </source>
</reference>
<comment type="caution">
    <text evidence="1">The sequence shown here is derived from an EMBL/GenBank/DDBJ whole genome shotgun (WGS) entry which is preliminary data.</text>
</comment>
<evidence type="ECO:0000313" key="2">
    <source>
        <dbReference type="Proteomes" id="UP000035760"/>
    </source>
</evidence>
<dbReference type="Gene3D" id="3.40.50.2000">
    <property type="entry name" value="Glycogen Phosphorylase B"/>
    <property type="match status" value="1"/>
</dbReference>
<dbReference type="Proteomes" id="UP000035760">
    <property type="component" value="Unassembled WGS sequence"/>
</dbReference>
<accession>W6M4J0</accession>
<dbReference type="OrthoDB" id="9807209at2"/>